<dbReference type="PIRSF" id="PIRSF029730">
    <property type="entry name" value="UCP029730"/>
    <property type="match status" value="1"/>
</dbReference>
<comment type="caution">
    <text evidence="1">The sequence shown here is derived from an EMBL/GenBank/DDBJ whole genome shotgun (WGS) entry which is preliminary data.</text>
</comment>
<reference evidence="1 2" key="1">
    <citation type="submission" date="2020-05" db="EMBL/GenBank/DDBJ databases">
        <authorList>
            <person name="Kim M.K."/>
        </authorList>
    </citation>
    <scope>NUCLEOTIDE SEQUENCE [LARGE SCALE GENOMIC DNA]</scope>
    <source>
        <strain evidence="1 2">BT25</strain>
    </source>
</reference>
<name>A0A849VRE4_9HYPH</name>
<dbReference type="Pfam" id="PF05013">
    <property type="entry name" value="FGase"/>
    <property type="match status" value="1"/>
</dbReference>
<dbReference type="GO" id="GO:0016787">
    <property type="term" value="F:hydrolase activity"/>
    <property type="evidence" value="ECO:0007669"/>
    <property type="project" value="UniProtKB-KW"/>
</dbReference>
<keyword evidence="2" id="KW-1185">Reference proteome</keyword>
<dbReference type="InterPro" id="IPR007709">
    <property type="entry name" value="N-FG_amidohydro"/>
</dbReference>
<dbReference type="SUPFAM" id="SSF53187">
    <property type="entry name" value="Zn-dependent exopeptidases"/>
    <property type="match status" value="1"/>
</dbReference>
<gene>
    <name evidence="1" type="ORF">HQ945_12800</name>
</gene>
<dbReference type="EMBL" id="JABUMX010000002">
    <property type="protein sequence ID" value="NTS32136.1"/>
    <property type="molecule type" value="Genomic_DNA"/>
</dbReference>
<dbReference type="AlphaFoldDB" id="A0A849VRE4"/>
<dbReference type="Gene3D" id="3.40.630.40">
    <property type="entry name" value="Zn-dependent exopeptidases"/>
    <property type="match status" value="1"/>
</dbReference>
<accession>A0A849VRE4</accession>
<keyword evidence="1" id="KW-0378">Hydrolase</keyword>
<organism evidence="1 2">
    <name type="scientific">Phyllobacterium pellucidum</name>
    <dbReference type="NCBI Taxonomy" id="2740464"/>
    <lineage>
        <taxon>Bacteria</taxon>
        <taxon>Pseudomonadati</taxon>
        <taxon>Pseudomonadota</taxon>
        <taxon>Alphaproteobacteria</taxon>
        <taxon>Hyphomicrobiales</taxon>
        <taxon>Phyllobacteriaceae</taxon>
        <taxon>Phyllobacterium</taxon>
    </lineage>
</organism>
<sequence>MSQATVKSEDVVRVSNADGAGPFIILCDHASNHIPEGYGTLGLKPIDLKRHIAWDPGAIGVSMVMSSLLDAPLVESCVSRLIIDCNRPLDAPDLIPSLSESTAIPANAELSEEEKQRRIGISHRPYHSAIEDLARARAAKGLPDPIYVAVHSFTPVYRGIPRPWDIGIIHDADDRIAAPLIAGLEALTQFCVGVNEPYSPADRVYYTLERHASALGFPAVMIEIRNDLITTAQKEMAWGETLSRLLREIVERPLAQAASSPKTGTA</sequence>
<evidence type="ECO:0000313" key="1">
    <source>
        <dbReference type="EMBL" id="NTS32136.1"/>
    </source>
</evidence>
<evidence type="ECO:0000313" key="2">
    <source>
        <dbReference type="Proteomes" id="UP000550508"/>
    </source>
</evidence>
<dbReference type="Proteomes" id="UP000550508">
    <property type="component" value="Unassembled WGS sequence"/>
</dbReference>
<proteinExistence type="predicted"/>
<protein>
    <submittedName>
        <fullName evidence="1">N-formylglutamate amidohydrolase</fullName>
    </submittedName>
</protein>
<dbReference type="InterPro" id="IPR011227">
    <property type="entry name" value="UCP029730"/>
</dbReference>